<name>A0A0F7S494_9BASI</name>
<feature type="region of interest" description="Disordered" evidence="1">
    <location>
        <begin position="38"/>
        <end position="62"/>
    </location>
</feature>
<dbReference type="EMBL" id="CCFA01001334">
    <property type="protein sequence ID" value="CDW97186.1"/>
    <property type="molecule type" value="Genomic_DNA"/>
</dbReference>
<evidence type="ECO:0000313" key="3">
    <source>
        <dbReference type="Proteomes" id="UP000242770"/>
    </source>
</evidence>
<reference evidence="3" key="1">
    <citation type="submission" date="2014-06" db="EMBL/GenBank/DDBJ databases">
        <authorList>
            <person name="Berkman P.J."/>
        </authorList>
    </citation>
    <scope>NUCLEOTIDE SEQUENCE [LARGE SCALE GENOMIC DNA]</scope>
</reference>
<gene>
    <name evidence="2" type="primary">SSCI25250.1</name>
</gene>
<evidence type="ECO:0000256" key="1">
    <source>
        <dbReference type="SAM" id="MobiDB-lite"/>
    </source>
</evidence>
<keyword evidence="3" id="KW-1185">Reference proteome</keyword>
<feature type="region of interest" description="Disordered" evidence="1">
    <location>
        <begin position="100"/>
        <end position="124"/>
    </location>
</feature>
<dbReference type="AlphaFoldDB" id="A0A0F7S494"/>
<sequence length="151" mass="15468">MPTDLPSDGSSSYTPHYVDTTSFAISRAAASGSRTIVTSQKGIMDGSQPSDAATGKSGGNRPISPGAEVVFWAVKGEHSVKLVGTVDSMTDRAATIFVTSGSSKPNGTVVPGTDPSTSNSGLGDDDVQECYENVPFVNILAKDQASLLGLL</sequence>
<feature type="compositionally biased region" description="Polar residues" evidence="1">
    <location>
        <begin position="38"/>
        <end position="51"/>
    </location>
</feature>
<organism evidence="2 3">
    <name type="scientific">Sporisorium scitamineum</name>
    <dbReference type="NCBI Taxonomy" id="49012"/>
    <lineage>
        <taxon>Eukaryota</taxon>
        <taxon>Fungi</taxon>
        <taxon>Dikarya</taxon>
        <taxon>Basidiomycota</taxon>
        <taxon>Ustilaginomycotina</taxon>
        <taxon>Ustilaginomycetes</taxon>
        <taxon>Ustilaginales</taxon>
        <taxon>Ustilaginaceae</taxon>
        <taxon>Sporisorium</taxon>
    </lineage>
</organism>
<accession>A0A0F7S494</accession>
<evidence type="ECO:0000313" key="2">
    <source>
        <dbReference type="EMBL" id="CDW97186.1"/>
    </source>
</evidence>
<protein>
    <submittedName>
        <fullName evidence="2">Uncharacterized protein</fullName>
    </submittedName>
</protein>
<proteinExistence type="predicted"/>
<dbReference type="Proteomes" id="UP000242770">
    <property type="component" value="Unassembled WGS sequence"/>
</dbReference>